<keyword evidence="7 10" id="KW-0687">Ribonucleoprotein</keyword>
<dbReference type="RefSeq" id="WP_094233376.1">
    <property type="nucleotide sequence ID" value="NZ_CP016199.1"/>
</dbReference>
<dbReference type="CDD" id="cd00336">
    <property type="entry name" value="Ribosomal_L22"/>
    <property type="match status" value="1"/>
</dbReference>
<organism evidence="14 15">
    <name type="scientific">Mogibacterium pumilum</name>
    <dbReference type="NCBI Taxonomy" id="86332"/>
    <lineage>
        <taxon>Bacteria</taxon>
        <taxon>Bacillati</taxon>
        <taxon>Bacillota</taxon>
        <taxon>Clostridia</taxon>
        <taxon>Peptostreptococcales</taxon>
        <taxon>Anaerovoracaceae</taxon>
        <taxon>Mogibacterium</taxon>
    </lineage>
</organism>
<dbReference type="InterPro" id="IPR005727">
    <property type="entry name" value="Ribosomal_uL22_bac/chlpt-type"/>
</dbReference>
<dbReference type="InterPro" id="IPR001063">
    <property type="entry name" value="Ribosomal_uL22"/>
</dbReference>
<dbReference type="AlphaFoldDB" id="A0A223AQC6"/>
<dbReference type="GO" id="GO:0003735">
    <property type="term" value="F:structural constituent of ribosome"/>
    <property type="evidence" value="ECO:0007669"/>
    <property type="project" value="InterPro"/>
</dbReference>
<evidence type="ECO:0000256" key="1">
    <source>
        <dbReference type="ARBA" id="ARBA00003478"/>
    </source>
</evidence>
<evidence type="ECO:0000256" key="13">
    <source>
        <dbReference type="RuleBase" id="RU004008"/>
    </source>
</evidence>
<dbReference type="SUPFAM" id="SSF54843">
    <property type="entry name" value="Ribosomal protein L22"/>
    <property type="match status" value="1"/>
</dbReference>
<dbReference type="PANTHER" id="PTHR13501:SF8">
    <property type="entry name" value="LARGE RIBOSOMAL SUBUNIT PROTEIN UL22M"/>
    <property type="match status" value="1"/>
</dbReference>
<dbReference type="InterPro" id="IPR036394">
    <property type="entry name" value="Ribosomal_uL22_sf"/>
</dbReference>
<keyword evidence="6 10" id="KW-0689">Ribosomal protein</keyword>
<dbReference type="Proteomes" id="UP000214689">
    <property type="component" value="Chromosome"/>
</dbReference>
<evidence type="ECO:0000256" key="8">
    <source>
        <dbReference type="ARBA" id="ARBA00025084"/>
    </source>
</evidence>
<dbReference type="EMBL" id="CP016199">
    <property type="protein sequence ID" value="ASS37159.1"/>
    <property type="molecule type" value="Genomic_DNA"/>
</dbReference>
<comment type="subunit">
    <text evidence="3 10 12">Part of the 50S ribosomal subunit.</text>
</comment>
<evidence type="ECO:0000256" key="4">
    <source>
        <dbReference type="ARBA" id="ARBA00022730"/>
    </source>
</evidence>
<evidence type="ECO:0000313" key="15">
    <source>
        <dbReference type="Proteomes" id="UP000214689"/>
    </source>
</evidence>
<dbReference type="NCBIfam" id="TIGR01044">
    <property type="entry name" value="rplV_bact"/>
    <property type="match status" value="1"/>
</dbReference>
<evidence type="ECO:0000256" key="10">
    <source>
        <dbReference type="HAMAP-Rule" id="MF_01331"/>
    </source>
</evidence>
<dbReference type="Pfam" id="PF00237">
    <property type="entry name" value="Ribosomal_L22"/>
    <property type="match status" value="1"/>
</dbReference>
<evidence type="ECO:0000256" key="6">
    <source>
        <dbReference type="ARBA" id="ARBA00022980"/>
    </source>
</evidence>
<evidence type="ECO:0000256" key="7">
    <source>
        <dbReference type="ARBA" id="ARBA00023274"/>
    </source>
</evidence>
<comment type="function">
    <text evidence="1 10">The globular domain of the protein is located near the polypeptide exit tunnel on the outside of the subunit, while an extended beta-hairpin is found that lines the wall of the exit tunnel in the center of the 70S ribosome.</text>
</comment>
<comment type="function">
    <text evidence="8">This protein binds specifically to 23S rRNA; its binding is stimulated by other ribosomal proteins, e.g. L4, L17, and L20. It is important during the early stages of 50S assembly. It makes multiple contacts with different domains of the 23S rRNA in the assembled 50S subunit and ribosome.</text>
</comment>
<dbReference type="GO" id="GO:0019843">
    <property type="term" value="F:rRNA binding"/>
    <property type="evidence" value="ECO:0007669"/>
    <property type="project" value="UniProtKB-UniRule"/>
</dbReference>
<evidence type="ECO:0000313" key="14">
    <source>
        <dbReference type="EMBL" id="ASS37159.1"/>
    </source>
</evidence>
<proteinExistence type="inferred from homology"/>
<gene>
    <name evidence="10" type="primary">rplV</name>
    <name evidence="14" type="ORF">AXF17_00820</name>
</gene>
<dbReference type="PANTHER" id="PTHR13501">
    <property type="entry name" value="CHLOROPLAST 50S RIBOSOMAL PROTEIN L22-RELATED"/>
    <property type="match status" value="1"/>
</dbReference>
<dbReference type="OrthoDB" id="9805969at2"/>
<keyword evidence="15" id="KW-1185">Reference proteome</keyword>
<sequence>MEAKAIAKYVRMSPSKLKPVTDLVRGKDLNEALTILKFTPGKGAELVEKVVQSAAANAENNFDMNRDELYIAEVYANQGPTMKRFRAGAQGRASMILKRTSHIGVTLKEREAVKAVETVEGGQPDGSEG</sequence>
<evidence type="ECO:0000256" key="5">
    <source>
        <dbReference type="ARBA" id="ARBA00022884"/>
    </source>
</evidence>
<name>A0A223AQC6_9FIRM</name>
<keyword evidence="4 10" id="KW-0699">rRNA-binding</keyword>
<comment type="similarity">
    <text evidence="2 10 11">Belongs to the universal ribosomal protein uL22 family.</text>
</comment>
<dbReference type="GO" id="GO:0006412">
    <property type="term" value="P:translation"/>
    <property type="evidence" value="ECO:0007669"/>
    <property type="project" value="UniProtKB-UniRule"/>
</dbReference>
<evidence type="ECO:0000256" key="9">
    <source>
        <dbReference type="ARBA" id="ARBA00035207"/>
    </source>
</evidence>
<evidence type="ECO:0000256" key="3">
    <source>
        <dbReference type="ARBA" id="ARBA00011838"/>
    </source>
</evidence>
<dbReference type="InterPro" id="IPR047867">
    <property type="entry name" value="Ribosomal_uL22_bac/org-type"/>
</dbReference>
<keyword evidence="5 10" id="KW-0694">RNA-binding</keyword>
<protein>
    <recommendedName>
        <fullName evidence="9 10">Large ribosomal subunit protein uL22</fullName>
    </recommendedName>
</protein>
<dbReference type="HAMAP" id="MF_01331_B">
    <property type="entry name" value="Ribosomal_uL22_B"/>
    <property type="match status" value="1"/>
</dbReference>
<dbReference type="Gene3D" id="3.90.470.10">
    <property type="entry name" value="Ribosomal protein L22/L17"/>
    <property type="match status" value="1"/>
</dbReference>
<evidence type="ECO:0000256" key="11">
    <source>
        <dbReference type="RuleBase" id="RU004005"/>
    </source>
</evidence>
<comment type="function">
    <text evidence="10 13">This protein binds specifically to 23S rRNA; its binding is stimulated by other ribosomal proteins, e.g., L4, L17, and L20. It is important during the early stages of 50S assembly. It makes multiple contacts with different domains of the 23S rRNA in the assembled 50S subunit and ribosome.</text>
</comment>
<dbReference type="GO" id="GO:0022625">
    <property type="term" value="C:cytosolic large ribosomal subunit"/>
    <property type="evidence" value="ECO:0007669"/>
    <property type="project" value="TreeGrafter"/>
</dbReference>
<evidence type="ECO:0000256" key="2">
    <source>
        <dbReference type="ARBA" id="ARBA00009451"/>
    </source>
</evidence>
<reference evidence="15" key="1">
    <citation type="submission" date="2016-05" db="EMBL/GenBank/DDBJ databases">
        <authorList>
            <person name="Holder M.E."/>
            <person name="Ajami N.J."/>
            <person name="Petrosino J.F."/>
        </authorList>
    </citation>
    <scope>NUCLEOTIDE SEQUENCE [LARGE SCALE GENOMIC DNA]</scope>
    <source>
        <strain evidence="15">ATCC 700696</strain>
    </source>
</reference>
<evidence type="ECO:0000256" key="12">
    <source>
        <dbReference type="RuleBase" id="RU004006"/>
    </source>
</evidence>
<accession>A0A223AQC6</accession>